<dbReference type="PANTHER" id="PTHR43178">
    <property type="entry name" value="DIHYDROLIPOAMIDE ACETYLTRANSFERASE COMPONENT OF PYRUVATE DEHYDROGENASE COMPLEX"/>
    <property type="match status" value="1"/>
</dbReference>
<dbReference type="PROSITE" id="PS51826">
    <property type="entry name" value="PSBD"/>
    <property type="match status" value="1"/>
</dbReference>
<dbReference type="STRING" id="540747.SAMN04488031_106163"/>
<dbReference type="Gene3D" id="3.30.559.10">
    <property type="entry name" value="Chloramphenicol acetyltransferase-like domain"/>
    <property type="match status" value="1"/>
</dbReference>
<dbReference type="KEGG" id="rid:RIdsm_01061"/>
<dbReference type="InterPro" id="IPR000089">
    <property type="entry name" value="Biotin_lipoyl"/>
</dbReference>
<dbReference type="EC" id="2.3.1.-" evidence="7"/>
<evidence type="ECO:0000256" key="7">
    <source>
        <dbReference type="RuleBase" id="RU003423"/>
    </source>
</evidence>
<feature type="domain" description="Lipoyl-binding" evidence="9">
    <location>
        <begin position="2"/>
        <end position="77"/>
    </location>
</feature>
<dbReference type="PANTHER" id="PTHR43178:SF5">
    <property type="entry name" value="LIPOAMIDE ACYLTRANSFERASE COMPONENT OF BRANCHED-CHAIN ALPHA-KETO ACID DEHYDROGENASE COMPLEX, MITOCHONDRIAL"/>
    <property type="match status" value="1"/>
</dbReference>
<dbReference type="GO" id="GO:0005737">
    <property type="term" value="C:cytoplasm"/>
    <property type="evidence" value="ECO:0007669"/>
    <property type="project" value="TreeGrafter"/>
</dbReference>
<evidence type="ECO:0000256" key="2">
    <source>
        <dbReference type="ARBA" id="ARBA00007317"/>
    </source>
</evidence>
<evidence type="ECO:0000259" key="10">
    <source>
        <dbReference type="PROSITE" id="PS51826"/>
    </source>
</evidence>
<name>A0A0T5P327_9RHOB</name>
<evidence type="ECO:0000313" key="13">
    <source>
        <dbReference type="Proteomes" id="UP000051401"/>
    </source>
</evidence>
<evidence type="ECO:0000256" key="8">
    <source>
        <dbReference type="SAM" id="MobiDB-lite"/>
    </source>
</evidence>
<feature type="domain" description="Peripheral subunit-binding (PSBD)" evidence="10">
    <location>
        <begin position="108"/>
        <end position="145"/>
    </location>
</feature>
<dbReference type="Pfam" id="PF00364">
    <property type="entry name" value="Biotin_lipoyl"/>
    <property type="match status" value="1"/>
</dbReference>
<comment type="similarity">
    <text evidence="2 7">Belongs to the 2-oxoacid dehydrogenase family.</text>
</comment>
<keyword evidence="4 7" id="KW-0808">Transferase</keyword>
<comment type="cofactor">
    <cofactor evidence="1 7">
        <name>(R)-lipoate</name>
        <dbReference type="ChEBI" id="CHEBI:83088"/>
    </cofactor>
</comment>
<evidence type="ECO:0000256" key="3">
    <source>
        <dbReference type="ARBA" id="ARBA00011484"/>
    </source>
</evidence>
<dbReference type="CDD" id="cd06849">
    <property type="entry name" value="lipoyl_domain"/>
    <property type="match status" value="1"/>
</dbReference>
<evidence type="ECO:0000256" key="4">
    <source>
        <dbReference type="ARBA" id="ARBA00022679"/>
    </source>
</evidence>
<keyword evidence="13" id="KW-1185">Reference proteome</keyword>
<dbReference type="RefSeq" id="WP_057820069.1">
    <property type="nucleotide sequence ID" value="NZ_CP031598.1"/>
</dbReference>
<dbReference type="InterPro" id="IPR001078">
    <property type="entry name" value="2-oxoacid_DH_actylTfrase"/>
</dbReference>
<proteinExistence type="inferred from homology"/>
<gene>
    <name evidence="12" type="primary">pdhC_1</name>
    <name evidence="12" type="ORF">RIdsm_01061</name>
    <name evidence="11" type="ORF">XM52_23230</name>
</gene>
<dbReference type="Gene3D" id="2.40.50.100">
    <property type="match status" value="1"/>
</dbReference>
<protein>
    <recommendedName>
        <fullName evidence="7">Dihydrolipoamide acetyltransferase component of pyruvate dehydrogenase complex</fullName>
        <ecNumber evidence="7">2.3.1.-</ecNumber>
    </recommendedName>
</protein>
<dbReference type="GO" id="GO:0031405">
    <property type="term" value="F:lipoic acid binding"/>
    <property type="evidence" value="ECO:0007669"/>
    <property type="project" value="TreeGrafter"/>
</dbReference>
<dbReference type="GO" id="GO:0016407">
    <property type="term" value="F:acetyltransferase activity"/>
    <property type="evidence" value="ECO:0007669"/>
    <property type="project" value="TreeGrafter"/>
</dbReference>
<keyword evidence="6 7" id="KW-0012">Acyltransferase</keyword>
<comment type="subunit">
    <text evidence="3">Forms a 24-polypeptide structural core with octahedral symmetry.</text>
</comment>
<dbReference type="InterPro" id="IPR050743">
    <property type="entry name" value="2-oxoacid_DH_E2_comp"/>
</dbReference>
<evidence type="ECO:0000256" key="5">
    <source>
        <dbReference type="ARBA" id="ARBA00022823"/>
    </source>
</evidence>
<dbReference type="SUPFAM" id="SSF51230">
    <property type="entry name" value="Single hybrid motif"/>
    <property type="match status" value="1"/>
</dbReference>
<dbReference type="EMBL" id="LAXI01000021">
    <property type="protein sequence ID" value="KRS15532.1"/>
    <property type="molecule type" value="Genomic_DNA"/>
</dbReference>
<evidence type="ECO:0000256" key="6">
    <source>
        <dbReference type="ARBA" id="ARBA00023315"/>
    </source>
</evidence>
<keyword evidence="5 7" id="KW-0450">Lipoyl</keyword>
<dbReference type="PROSITE" id="PS50968">
    <property type="entry name" value="BIOTINYL_LIPOYL"/>
    <property type="match status" value="1"/>
</dbReference>
<evidence type="ECO:0000313" key="12">
    <source>
        <dbReference type="EMBL" id="QEW25275.1"/>
    </source>
</evidence>
<dbReference type="AlphaFoldDB" id="A0A0T5P327"/>
<dbReference type="PROSITE" id="PS00189">
    <property type="entry name" value="LIPOYL"/>
    <property type="match status" value="1"/>
</dbReference>
<dbReference type="Pfam" id="PF02817">
    <property type="entry name" value="E3_binding"/>
    <property type="match status" value="1"/>
</dbReference>
<keyword evidence="12" id="KW-0670">Pyruvate</keyword>
<organism evidence="11 13">
    <name type="scientific">Roseovarius indicus</name>
    <dbReference type="NCBI Taxonomy" id="540747"/>
    <lineage>
        <taxon>Bacteria</taxon>
        <taxon>Pseudomonadati</taxon>
        <taxon>Pseudomonadota</taxon>
        <taxon>Alphaproteobacteria</taxon>
        <taxon>Rhodobacterales</taxon>
        <taxon>Roseobacteraceae</taxon>
        <taxon>Roseovarius</taxon>
    </lineage>
</organism>
<evidence type="ECO:0000259" key="9">
    <source>
        <dbReference type="PROSITE" id="PS50968"/>
    </source>
</evidence>
<evidence type="ECO:0000256" key="1">
    <source>
        <dbReference type="ARBA" id="ARBA00001938"/>
    </source>
</evidence>
<dbReference type="SUPFAM" id="SSF52777">
    <property type="entry name" value="CoA-dependent acyltransferases"/>
    <property type="match status" value="1"/>
</dbReference>
<reference evidence="11 13" key="1">
    <citation type="submission" date="2015-04" db="EMBL/GenBank/DDBJ databases">
        <title>The draft genome sequence of Roseovarius indicus B108T.</title>
        <authorList>
            <person name="Li G."/>
            <person name="Lai Q."/>
            <person name="Shao Z."/>
            <person name="Yan P."/>
        </authorList>
    </citation>
    <scope>NUCLEOTIDE SEQUENCE [LARGE SCALE GENOMIC DNA]</scope>
    <source>
        <strain evidence="11 13">B108</strain>
    </source>
</reference>
<evidence type="ECO:0000313" key="11">
    <source>
        <dbReference type="EMBL" id="KRS15532.1"/>
    </source>
</evidence>
<reference evidence="12 14" key="2">
    <citation type="submission" date="2018-08" db="EMBL/GenBank/DDBJ databases">
        <title>Genetic Globetrotter - A new plasmid hitch-hiking vast phylogenetic and geographic distances.</title>
        <authorList>
            <person name="Vollmers J."/>
            <person name="Petersen J."/>
        </authorList>
    </citation>
    <scope>NUCLEOTIDE SEQUENCE [LARGE SCALE GENOMIC DNA]</scope>
    <source>
        <strain evidence="12 14">DSM 26383</strain>
    </source>
</reference>
<feature type="compositionally biased region" description="Polar residues" evidence="8">
    <location>
        <begin position="147"/>
        <end position="164"/>
    </location>
</feature>
<dbReference type="InterPro" id="IPR023213">
    <property type="entry name" value="CAT-like_dom_sf"/>
</dbReference>
<dbReference type="Proteomes" id="UP000051401">
    <property type="component" value="Unassembled WGS sequence"/>
</dbReference>
<dbReference type="EMBL" id="CP031598">
    <property type="protein sequence ID" value="QEW25275.1"/>
    <property type="molecule type" value="Genomic_DNA"/>
</dbReference>
<dbReference type="InterPro" id="IPR011053">
    <property type="entry name" value="Single_hybrid_motif"/>
</dbReference>
<dbReference type="Pfam" id="PF00198">
    <property type="entry name" value="2-oxoacid_dh"/>
    <property type="match status" value="1"/>
</dbReference>
<sequence length="388" mass="40857">MSSDFRLPDIGEGISEASLVEWLVAVGDTVEEGDDVAVVSTDKADVELASPRSGTVAQLCWTPGDLVKVGEVLLIFEGEAHYPAIQAAPALVEETVEPPPATAERPVVASPATRKLAAETGVNLDTIVGSGPDGAVTRPDVELATAPGSTAPSEETRTEPQSPLRQAMAARLSQSIRTSVHSTIHFQMDGSALAGMQRRLGGAVELTGTKISLTALLVKCLAAALTRHPRLNATTDDAAQTLTLHKRVNLGIALASDRGLLVPVLRDVAGKTGATVASELAGMTDRGRDGTLTPEELREGSFTLSNTGNLESAMIEYSTPIIVPPQTGILWVSRLRDRVWAEDGQAVVRPVLNASLSFDHRCHDGADAMAFINDLSRIVETPETALIS</sequence>
<dbReference type="PATRIC" id="fig|540747.5.peg.3004"/>
<dbReference type="SUPFAM" id="SSF47005">
    <property type="entry name" value="Peripheral subunit-binding domain of 2-oxo acid dehydrogenase complex"/>
    <property type="match status" value="1"/>
</dbReference>
<dbReference type="InterPro" id="IPR003016">
    <property type="entry name" value="2-oxoA_DH_lipoyl-BS"/>
</dbReference>
<dbReference type="Proteomes" id="UP000325785">
    <property type="component" value="Chromosome"/>
</dbReference>
<feature type="region of interest" description="Disordered" evidence="8">
    <location>
        <begin position="127"/>
        <end position="164"/>
    </location>
</feature>
<evidence type="ECO:0000313" key="14">
    <source>
        <dbReference type="Proteomes" id="UP000325785"/>
    </source>
</evidence>
<accession>A0A0T5P327</accession>
<dbReference type="Gene3D" id="4.10.320.10">
    <property type="entry name" value="E3-binding domain"/>
    <property type="match status" value="1"/>
</dbReference>
<dbReference type="OrthoDB" id="9805770at2"/>
<dbReference type="InterPro" id="IPR004167">
    <property type="entry name" value="PSBD"/>
</dbReference>
<dbReference type="InterPro" id="IPR036625">
    <property type="entry name" value="E3-bd_dom_sf"/>
</dbReference>